<reference evidence="8 9" key="1">
    <citation type="submission" date="2021-07" db="EMBL/GenBank/DDBJ databases">
        <authorList>
            <person name="So Y."/>
        </authorList>
    </citation>
    <scope>NUCLEOTIDE SEQUENCE [LARGE SCALE GENOMIC DNA]</scope>
    <source>
        <strain evidence="8 9">HJA6</strain>
    </source>
</reference>
<feature type="domain" description="Transposase InsH N-terminal" evidence="7">
    <location>
        <begin position="15"/>
        <end position="113"/>
    </location>
</feature>
<proteinExistence type="inferred from homology"/>
<evidence type="ECO:0000313" key="8">
    <source>
        <dbReference type="EMBL" id="MBW6402109.1"/>
    </source>
</evidence>
<comment type="caution">
    <text evidence="8">The sequence shown here is derived from an EMBL/GenBank/DDBJ whole genome shotgun (WGS) entry which is preliminary data.</text>
</comment>
<dbReference type="InterPro" id="IPR047959">
    <property type="entry name" value="Transpos_IS5"/>
</dbReference>
<feature type="domain" description="Transposase IS4-like" evidence="6">
    <location>
        <begin position="142"/>
        <end position="348"/>
    </location>
</feature>
<dbReference type="PANTHER" id="PTHR35604:SF2">
    <property type="entry name" value="TRANSPOSASE INSH FOR INSERTION SEQUENCE ELEMENT IS5A-RELATED"/>
    <property type="match status" value="1"/>
</dbReference>
<dbReference type="InterPro" id="IPR008490">
    <property type="entry name" value="Transposase_InsH_N"/>
</dbReference>
<dbReference type="RefSeq" id="WP_219766972.1">
    <property type="nucleotide sequence ID" value="NZ_JAHYBZ010000027.1"/>
</dbReference>
<comment type="function">
    <text evidence="1">Involved in the transposition of the insertion sequence IS5.</text>
</comment>
<organism evidence="8 9">
    <name type="scientific">Roseomonas alba</name>
    <dbReference type="NCBI Taxonomy" id="2846776"/>
    <lineage>
        <taxon>Bacteria</taxon>
        <taxon>Pseudomonadati</taxon>
        <taxon>Pseudomonadota</taxon>
        <taxon>Alphaproteobacteria</taxon>
        <taxon>Acetobacterales</taxon>
        <taxon>Roseomonadaceae</taxon>
        <taxon>Roseomonas</taxon>
    </lineage>
</organism>
<accession>A0ABS7ALU6</accession>
<protein>
    <submittedName>
        <fullName evidence="8">IS5 family transposase</fullName>
    </submittedName>
</protein>
<evidence type="ECO:0000256" key="2">
    <source>
        <dbReference type="ARBA" id="ARBA00010075"/>
    </source>
</evidence>
<gene>
    <name evidence="8" type="ORF">KPL78_29985</name>
</gene>
<sequence length="361" mass="40192">MSAGQPGFWDVQDRLRELSAQGDPLEKLARTVDFELFRAELTATLGPRDRSKGGRPAFDPVLKFRMLVLQALHGLSLAQTEYLVADRLSWMRFCRLGPGEAVPDANTLWDFREALIATGALERLFTRLDEAITAAGYLPMAGQIVDATLVSAPRQRNNDEEKARIRAGEKAAAIWPDKPAKARQKDTDARWTVKFSKAKPGPDGKPQIDIAIPAYGYKSHISIDRRHGVIRRARTTDAAAHDGARLREGLIDPNNTASEVWADTAYRSAQNEQYLQGIGRVSRIHRRKPAGRPMAKHFARGNATKSAVRAHVEHPFAYQKGVMGLVIRTIGLARAHAAITLANMGYNMKRWCWLDRQRATA</sequence>
<evidence type="ECO:0000256" key="5">
    <source>
        <dbReference type="ARBA" id="ARBA00023172"/>
    </source>
</evidence>
<keyword evidence="4" id="KW-0238">DNA-binding</keyword>
<name>A0ABS7ALU6_9PROT</name>
<comment type="similarity">
    <text evidence="2">Belongs to the transposase 11 family.</text>
</comment>
<evidence type="ECO:0000256" key="4">
    <source>
        <dbReference type="ARBA" id="ARBA00023125"/>
    </source>
</evidence>
<dbReference type="PANTHER" id="PTHR35604">
    <property type="entry name" value="TRANSPOSASE INSH FOR INSERTION SEQUENCE ELEMENT IS5A-RELATED"/>
    <property type="match status" value="1"/>
</dbReference>
<keyword evidence="3" id="KW-0815">Transposition</keyword>
<evidence type="ECO:0000259" key="7">
    <source>
        <dbReference type="Pfam" id="PF05598"/>
    </source>
</evidence>
<dbReference type="EMBL" id="JAHYBZ010000027">
    <property type="protein sequence ID" value="MBW6402109.1"/>
    <property type="molecule type" value="Genomic_DNA"/>
</dbReference>
<dbReference type="NCBIfam" id="NF033581">
    <property type="entry name" value="transpos_IS5_4"/>
    <property type="match status" value="1"/>
</dbReference>
<dbReference type="Proteomes" id="UP001196565">
    <property type="component" value="Unassembled WGS sequence"/>
</dbReference>
<evidence type="ECO:0000256" key="3">
    <source>
        <dbReference type="ARBA" id="ARBA00022578"/>
    </source>
</evidence>
<evidence type="ECO:0000256" key="1">
    <source>
        <dbReference type="ARBA" id="ARBA00003544"/>
    </source>
</evidence>
<dbReference type="Pfam" id="PF01609">
    <property type="entry name" value="DDE_Tnp_1"/>
    <property type="match status" value="1"/>
</dbReference>
<keyword evidence="9" id="KW-1185">Reference proteome</keyword>
<evidence type="ECO:0000313" key="9">
    <source>
        <dbReference type="Proteomes" id="UP001196565"/>
    </source>
</evidence>
<keyword evidence="5" id="KW-0233">DNA recombination</keyword>
<evidence type="ECO:0000259" key="6">
    <source>
        <dbReference type="Pfam" id="PF01609"/>
    </source>
</evidence>
<dbReference type="Pfam" id="PF05598">
    <property type="entry name" value="DUF772"/>
    <property type="match status" value="1"/>
</dbReference>
<dbReference type="InterPro" id="IPR002559">
    <property type="entry name" value="Transposase_11"/>
</dbReference>